<reference evidence="1 2" key="1">
    <citation type="submission" date="2013-11" db="EMBL/GenBank/DDBJ databases">
        <title>Draft genome sequence and annotation of the entomopathogenic bacterium, Xenorhabdus cabanillasi strain JM26.</title>
        <authorList>
            <person name="Gualtieri M."/>
            <person name="Ogier J.C."/>
            <person name="Pages S."/>
            <person name="Givaudan A."/>
            <person name="Gaudriault S."/>
        </authorList>
    </citation>
    <scope>NUCLEOTIDE SEQUENCE [LARGE SCALE GENOMIC DNA]</scope>
    <source>
        <strain evidence="1 2">JM26</strain>
    </source>
</reference>
<gene>
    <name evidence="1" type="ORF">XCR1_1450011</name>
</gene>
<evidence type="ECO:0000313" key="1">
    <source>
        <dbReference type="EMBL" id="CDL80346.1"/>
    </source>
</evidence>
<dbReference type="Proteomes" id="UP000019197">
    <property type="component" value="Unassembled WGS sequence"/>
</dbReference>
<dbReference type="AlphaFoldDB" id="W1IRT3"/>
<dbReference type="OrthoDB" id="6458839at2"/>
<protein>
    <submittedName>
        <fullName evidence="1">Uncharacterized protein</fullName>
    </submittedName>
</protein>
<comment type="caution">
    <text evidence="1">The sequence shown here is derived from an EMBL/GenBank/DDBJ whole genome shotgun (WGS) entry which is preliminary data.</text>
</comment>
<dbReference type="EMBL" id="CBXE010000052">
    <property type="protein sequence ID" value="CDL80346.1"/>
    <property type="molecule type" value="Genomic_DNA"/>
</dbReference>
<proteinExistence type="predicted"/>
<evidence type="ECO:0000313" key="2">
    <source>
        <dbReference type="Proteomes" id="UP000019197"/>
    </source>
</evidence>
<sequence>MNHANKNDILREGVEIQLIKSDYNLNSIGYVISMYAGESVQIDRDLFLLFSNKNTTIQEVKKLNEPSELDEKRKFPE</sequence>
<organism evidence="1 2">
    <name type="scientific">Xenorhabdus cabanillasii JM26</name>
    <dbReference type="NCBI Taxonomy" id="1427517"/>
    <lineage>
        <taxon>Bacteria</taxon>
        <taxon>Pseudomonadati</taxon>
        <taxon>Pseudomonadota</taxon>
        <taxon>Gammaproteobacteria</taxon>
        <taxon>Enterobacterales</taxon>
        <taxon>Morganellaceae</taxon>
        <taxon>Xenorhabdus</taxon>
    </lineage>
</organism>
<accession>W1IRT3</accession>
<name>W1IRT3_9GAMM</name>
<dbReference type="RefSeq" id="WP_038261637.1">
    <property type="nucleotide sequence ID" value="NZ_CAWLVK010000052.1"/>
</dbReference>